<feature type="domain" description="BPTI/Kunitz inhibitor" evidence="5">
    <location>
        <begin position="1929"/>
        <end position="1979"/>
    </location>
</feature>
<dbReference type="InterPro" id="IPR036857">
    <property type="entry name" value="Thyroglobulin_1_sf"/>
</dbReference>
<organism evidence="9 10">
    <name type="scientific">Necator americanus</name>
    <name type="common">Human hookworm</name>
    <dbReference type="NCBI Taxonomy" id="51031"/>
    <lineage>
        <taxon>Eukaryota</taxon>
        <taxon>Metazoa</taxon>
        <taxon>Ecdysozoa</taxon>
        <taxon>Nematoda</taxon>
        <taxon>Chromadorea</taxon>
        <taxon>Rhabditida</taxon>
        <taxon>Rhabditina</taxon>
        <taxon>Rhabditomorpha</taxon>
        <taxon>Strongyloidea</taxon>
        <taxon>Ancylostomatidae</taxon>
        <taxon>Bunostominae</taxon>
        <taxon>Necator</taxon>
    </lineage>
</organism>
<dbReference type="Gene3D" id="2.10.22.10">
    <property type="entry name" value="Antistasin, domain 1"/>
    <property type="match status" value="1"/>
</dbReference>
<feature type="domain" description="Thyroglobulin type-1" evidence="6">
    <location>
        <begin position="506"/>
        <end position="596"/>
    </location>
</feature>
<dbReference type="Gene3D" id="4.10.410.10">
    <property type="entry name" value="Pancreatic trypsin inhibitor Kunitz domain"/>
    <property type="match status" value="1"/>
</dbReference>
<feature type="domain" description="WAP" evidence="8">
    <location>
        <begin position="1004"/>
        <end position="1050"/>
    </location>
</feature>
<dbReference type="SMART" id="SM00217">
    <property type="entry name" value="WAP"/>
    <property type="match status" value="9"/>
</dbReference>
<feature type="domain" description="WAP" evidence="8">
    <location>
        <begin position="175"/>
        <end position="222"/>
    </location>
</feature>
<evidence type="ECO:0000259" key="7">
    <source>
        <dbReference type="PROSITE" id="PS51252"/>
    </source>
</evidence>
<dbReference type="PANTHER" id="PTHR19441:SF95">
    <property type="entry name" value="PERLWAPIN ISOFORM X1"/>
    <property type="match status" value="1"/>
</dbReference>
<dbReference type="InterPro" id="IPR004094">
    <property type="entry name" value="Antistasin-like"/>
</dbReference>
<feature type="domain" description="Thyroglobulin type-1" evidence="6">
    <location>
        <begin position="224"/>
        <end position="292"/>
    </location>
</feature>
<dbReference type="InterPro" id="IPR002223">
    <property type="entry name" value="Kunitz_BPTI"/>
</dbReference>
<feature type="domain" description="Antistasin-like" evidence="7">
    <location>
        <begin position="602"/>
        <end position="627"/>
    </location>
</feature>
<feature type="domain" description="Thyroglobulin type-1" evidence="6">
    <location>
        <begin position="1681"/>
        <end position="1750"/>
    </location>
</feature>
<reference evidence="9 10" key="1">
    <citation type="submission" date="2023-08" db="EMBL/GenBank/DDBJ databases">
        <title>A Necator americanus chromosomal reference genome.</title>
        <authorList>
            <person name="Ilik V."/>
            <person name="Petrzelkova K.J."/>
            <person name="Pardy F."/>
            <person name="Fuh T."/>
            <person name="Niatou-Singa F.S."/>
            <person name="Gouil Q."/>
            <person name="Baker L."/>
            <person name="Ritchie M.E."/>
            <person name="Jex A.R."/>
            <person name="Gazzola D."/>
            <person name="Li H."/>
            <person name="Toshio Fujiwara R."/>
            <person name="Zhan B."/>
            <person name="Aroian R.V."/>
            <person name="Pafco B."/>
            <person name="Schwarz E.M."/>
        </authorList>
    </citation>
    <scope>NUCLEOTIDE SEQUENCE [LARGE SCALE GENOMIC DNA]</scope>
    <source>
        <strain evidence="9 10">Aroian</strain>
        <tissue evidence="9">Whole animal</tissue>
    </source>
</reference>
<feature type="transmembrane region" description="Helical" evidence="4">
    <location>
        <begin position="2107"/>
        <end position="2134"/>
    </location>
</feature>
<dbReference type="SMART" id="SM00274">
    <property type="entry name" value="FOLN"/>
    <property type="match status" value="4"/>
</dbReference>
<feature type="domain" description="Thyroglobulin type-1" evidence="6">
    <location>
        <begin position="1110"/>
        <end position="1173"/>
    </location>
</feature>
<evidence type="ECO:0000313" key="9">
    <source>
        <dbReference type="EMBL" id="KAK6751800.1"/>
    </source>
</evidence>
<feature type="domain" description="Antistasin-like" evidence="7">
    <location>
        <begin position="1179"/>
        <end position="1204"/>
    </location>
</feature>
<evidence type="ECO:0000259" key="5">
    <source>
        <dbReference type="PROSITE" id="PS50279"/>
    </source>
</evidence>
<dbReference type="SUPFAM" id="SSF57362">
    <property type="entry name" value="BPTI-like"/>
    <property type="match status" value="1"/>
</dbReference>
<keyword evidence="4" id="KW-1133">Transmembrane helix</keyword>
<dbReference type="CDD" id="cd00191">
    <property type="entry name" value="TY"/>
    <property type="match status" value="6"/>
</dbReference>
<dbReference type="SUPFAM" id="SSF57256">
    <property type="entry name" value="Elafin-like"/>
    <property type="match status" value="5"/>
</dbReference>
<feature type="domain" description="WAP" evidence="8">
    <location>
        <begin position="66"/>
        <end position="113"/>
    </location>
</feature>
<dbReference type="PANTHER" id="PTHR19441">
    <property type="entry name" value="WHEY ACDIC PROTEIN WAP"/>
    <property type="match status" value="1"/>
</dbReference>
<dbReference type="InterPro" id="IPR020901">
    <property type="entry name" value="Prtase_inh_Kunz-CS"/>
</dbReference>
<dbReference type="Proteomes" id="UP001303046">
    <property type="component" value="Unassembled WGS sequence"/>
</dbReference>
<dbReference type="Pfam" id="PF14625">
    <property type="entry name" value="Lustrin_cystein"/>
    <property type="match status" value="5"/>
</dbReference>
<dbReference type="Gene3D" id="4.10.75.10">
    <property type="entry name" value="Elafin-like"/>
    <property type="match status" value="9"/>
</dbReference>
<feature type="domain" description="WAP" evidence="8">
    <location>
        <begin position="407"/>
        <end position="452"/>
    </location>
</feature>
<feature type="domain" description="Antistasin-like" evidence="7">
    <location>
        <begin position="292"/>
        <end position="324"/>
    </location>
</feature>
<evidence type="ECO:0000313" key="10">
    <source>
        <dbReference type="Proteomes" id="UP001303046"/>
    </source>
</evidence>
<dbReference type="InterPro" id="IPR000716">
    <property type="entry name" value="Thyroglobulin_1"/>
</dbReference>
<dbReference type="EMBL" id="JAVFWL010000004">
    <property type="protein sequence ID" value="KAK6751800.1"/>
    <property type="molecule type" value="Genomic_DNA"/>
</dbReference>
<dbReference type="SMART" id="SM00211">
    <property type="entry name" value="TY"/>
    <property type="match status" value="6"/>
</dbReference>
<keyword evidence="4" id="KW-0812">Transmembrane</keyword>
<dbReference type="PROSITE" id="PS00484">
    <property type="entry name" value="THYROGLOBULIN_1_1"/>
    <property type="match status" value="2"/>
</dbReference>
<feature type="domain" description="Thyroglobulin type-1" evidence="6">
    <location>
        <begin position="1491"/>
        <end position="1556"/>
    </location>
</feature>
<dbReference type="Pfam" id="PF00014">
    <property type="entry name" value="Kunitz_BPTI"/>
    <property type="match status" value="1"/>
</dbReference>
<feature type="disulfide bond" evidence="2">
    <location>
        <begin position="1525"/>
        <end position="1532"/>
    </location>
</feature>
<evidence type="ECO:0008006" key="11">
    <source>
        <dbReference type="Google" id="ProtNLM"/>
    </source>
</evidence>
<keyword evidence="4" id="KW-0472">Membrane</keyword>
<dbReference type="InterPro" id="IPR036645">
    <property type="entry name" value="Elafin-like_sf"/>
</dbReference>
<evidence type="ECO:0000259" key="8">
    <source>
        <dbReference type="PROSITE" id="PS51390"/>
    </source>
</evidence>
<dbReference type="InterPro" id="IPR006150">
    <property type="entry name" value="Cys_repeat_1"/>
</dbReference>
<dbReference type="PROSITE" id="PS50279">
    <property type="entry name" value="BPTI_KUNITZ_2"/>
    <property type="match status" value="1"/>
</dbReference>
<dbReference type="Pfam" id="PF02822">
    <property type="entry name" value="Antistasin"/>
    <property type="match status" value="2"/>
</dbReference>
<dbReference type="SUPFAM" id="SSF57262">
    <property type="entry name" value="Leech antihemostatic proteins"/>
    <property type="match status" value="2"/>
</dbReference>
<feature type="domain" description="WAP" evidence="8">
    <location>
        <begin position="1057"/>
        <end position="1108"/>
    </location>
</feature>
<keyword evidence="1 2" id="KW-1015">Disulfide bond</keyword>
<sequence>MSSSTVCHTQPVDAGNTSNIDHAHLTVATPRRLAPPTQVWIVYEHEAKLCAIGERCATVGGVAKCMQNFDSSRHDCPRIIGGICTIRCDKDSDCSGNRICCPNGCGRECMSPLGRFHIEPDLAIKPVQSNSFHQPVAVISAVPTRSEPIRPTNTTLSPVSFQIDRSRHVNEVPAAREKIGMCPPGGDEKMCSTYAKCSHDFECMDVEKCCTNVCGTVCVNPTKATNCAHFVIAVKRLPEQKLRNGYIPKCDERGKFAPIQCDQRQCWCVDVNYGTEIAGSAVGISMKRGDMCRELRLCGVKCSKQCPHGLKMTVFGCPDPSCECKDICEDVRCSNGADTCQLIEPDCSHPPCLPVPRCLINPCPSGPPMTLHNGVTALCATSDQCTHDHWCHKIGYNGLGFCCNGPKIPKRAECPAVMPLKDGRCSSTCSTDHDCPNGKCCFDGCGLTCYPLQAPGQPLKSIVPQRKVLFKPADVARHNKGMLSSLSADCPSSVEKSLLEKLTNCSSACESDEDCAGLKRCCRIGCSTQCLYPVRTTPCFHFALTTELYQIRKAKRCDRAGKFEPIQCDDDGCFCVDIGNGEEVTGTRTSNDAPNCKTANACPEMICRTACPYDFEKEPNGCPSCRCKNPCAEVKCPQGSFCIMAAVSCFQTENCPPQPRCVLNLCPRGEPHISPVGVVETCSADDQCPSNFWCHQVGFSSSGICCPSPSRHVHNGICPAVAPLLDRAGVCRFDCRADDDCAGTEKCCYDGCGMRCKEVFVSGMVETGEGRKQELVKPGVCPYFDERQCRDHSQVNQCGSDEDCAGVQKCCSDGCTKKCLYPENNSACMQAKAALQMIGQATRIQCRPDGSFEEVQCDSDYCWCVNQYGVEVEGTRISDDIAPNCRSPRKCPIPLCTHDIFCKFGLRKDSNGCDKCECSSPCDGVVCPDTSVCVPAPVECVAGPCPEVPRCVVNPCLSGSPLVDSSTAQHIKCTNNSGCVGSNAPAYCSHYKNDRGVCCPGKEPHWSPGTCPQGILSNGDCSRQCLLDEQCAPGQKCCFNGCGLSCVAAVFSAPPPPTIHVGDCLETKHLGAFCVQRAKDSECSVDTDCPSLRKCCSDGCVRRCVLPDVTTHCIHARLAALAIRDSFDNSAHVPDCDSNGEYLQVQSHYALKWCVDKHGKEVPGTKSTTQPNCKLPRSCPVRACNKHCPFGLRTDNDGCSLCDCVTPCDMVQCQAGFVCRMVEPRCYTKECAAVPRCIPNSCPSGEPLILTHSGVLVECSGGKSCPAGYFCSQSGYEGRGFCCGGVAPAPPSISCPPFPITANPVDSSTCVISCRRPSDCIKSVCCFNGCGTSCQFETGKMLAPTGPPATVHILPTESPRVVVSVDNGSQIQPADKMVTSSSVDWKAVNVPVVYPQRTFAINPVQSQKKHPIIPGFPNSAVAVIDSAGSPPTMGSFQKPGPISAPQKVGTCPSLLLNPGCREECLTDADCVAFSKCCKASCGTKCVEPTVTSTCLHRLAAFSREWPHLPPPVQCSANGEFREMQCNFKTRQCWCVDSSGVELIGTRTANDHETPQCKRPKICSVSCTHSSCTYGVQLDANGCPHDGVCLCRNPCDDFTCSSRKTCALVTVKCDRSPCLPVPKCIATPCYSKNLITDLYGNAFSCRSGDCPRGECLTAVGEDVGVCCQMPETTTTPEHLMRKSNCILYRAAVEELRRRNAVDMPPPTCDPNTGLFSRIQCDNSGTCWCVDVESGRETPGTRREKSVGQNVCEGSRICPRQCPSTLCPYGLALDKDGCPLYDCGCTSPCDPVTCKAGEVCVLRTPQCSSTSTCIPIPTCENSPCNVGDRPAVDPRTKRQFSCRESGEICPTGFYCTGFDPEGTGVCCPGREPLVTKAKVSSCPHGDPFASSSDGTPMACSAMVNTCPSTHFCSAKPGEKIGVCCVSKRHVCVLNPDRGPCSVSVPRYFYSPVNQTCTRFEYGGCAGNLNNFATREHCENFCEGVASDFLTAYHDETSNAVETYELGFSLTGPQIPAGARKRAQQSLAQFLSERFSLPSASIEDVVILDDNTARFTVKDVHASEIAKNISEAVNAGLEFYLNGNYYRAEPHTWFAHQLAERTVSNAAKTVFWILLAAAVLFAVVVVLAFIGTCAYIFSSSRNKDTNSSARGSTPSNFASNSLLSGRPQRRLQLQQESRFPSNATTRSVRSIPQIPSITIPRSRTDTYY</sequence>
<dbReference type="InterPro" id="IPR036880">
    <property type="entry name" value="Kunitz_BPTI_sf"/>
</dbReference>
<accession>A0ABR1DPA7</accession>
<dbReference type="PROSITE" id="PS51252">
    <property type="entry name" value="ANTISTASIN"/>
    <property type="match status" value="3"/>
</dbReference>
<dbReference type="InterPro" id="IPR050514">
    <property type="entry name" value="WAP_four-disulfide_core"/>
</dbReference>
<evidence type="ECO:0000259" key="6">
    <source>
        <dbReference type="PROSITE" id="PS51162"/>
    </source>
</evidence>
<feature type="domain" description="Thyroglobulin type-1" evidence="6">
    <location>
        <begin position="825"/>
        <end position="885"/>
    </location>
</feature>
<dbReference type="Pfam" id="PF00086">
    <property type="entry name" value="Thyroglobulin_1"/>
    <property type="match status" value="6"/>
</dbReference>
<gene>
    <name evidence="9" type="primary">Necator_chrIV.g16601</name>
    <name evidence="9" type="ORF">RB195_003304</name>
</gene>
<protein>
    <recommendedName>
        <fullName evidence="11">Kunitz/Bovine pancreatic trypsin inhibitor domain protein</fullName>
    </recommendedName>
</protein>
<feature type="region of interest" description="Disordered" evidence="3">
    <location>
        <begin position="2138"/>
        <end position="2159"/>
    </location>
</feature>
<name>A0ABR1DPA7_NECAM</name>
<dbReference type="PRINTS" id="PR00759">
    <property type="entry name" value="BASICPTASE"/>
</dbReference>
<dbReference type="SMART" id="SM00286">
    <property type="entry name" value="PTI"/>
    <property type="match status" value="5"/>
</dbReference>
<dbReference type="SMART" id="SM00131">
    <property type="entry name" value="KU"/>
    <property type="match status" value="1"/>
</dbReference>
<dbReference type="InterPro" id="IPR028150">
    <property type="entry name" value="Lustrin_cystein"/>
</dbReference>
<dbReference type="InterPro" id="IPR003645">
    <property type="entry name" value="Fol_N"/>
</dbReference>
<evidence type="ECO:0000256" key="1">
    <source>
        <dbReference type="ARBA" id="ARBA00023157"/>
    </source>
</evidence>
<feature type="domain" description="WAP" evidence="8">
    <location>
        <begin position="1444"/>
        <end position="1489"/>
    </location>
</feature>
<dbReference type="PROSITE" id="PS51162">
    <property type="entry name" value="THYROGLOBULIN_1_2"/>
    <property type="match status" value="6"/>
</dbReference>
<dbReference type="SMART" id="SM00289">
    <property type="entry name" value="WR1"/>
    <property type="match status" value="9"/>
</dbReference>
<dbReference type="InterPro" id="IPR011061">
    <property type="entry name" value="Hirudin/antistatin"/>
</dbReference>
<evidence type="ECO:0000256" key="2">
    <source>
        <dbReference type="PROSITE-ProRule" id="PRU00500"/>
    </source>
</evidence>
<evidence type="ECO:0000256" key="4">
    <source>
        <dbReference type="SAM" id="Phobius"/>
    </source>
</evidence>
<comment type="caution">
    <text evidence="2">Lacks conserved residue(s) required for the propagation of feature annotation.</text>
</comment>
<dbReference type="Gene3D" id="4.10.800.10">
    <property type="entry name" value="Thyroglobulin type-1"/>
    <property type="match status" value="6"/>
</dbReference>
<dbReference type="Pfam" id="PF00095">
    <property type="entry name" value="WAP"/>
    <property type="match status" value="9"/>
</dbReference>
<dbReference type="SUPFAM" id="SSF57610">
    <property type="entry name" value="Thyroglobulin type-1 domain"/>
    <property type="match status" value="6"/>
</dbReference>
<feature type="domain" description="WAP" evidence="8">
    <location>
        <begin position="483"/>
        <end position="534"/>
    </location>
</feature>
<proteinExistence type="predicted"/>
<dbReference type="InterPro" id="IPR008197">
    <property type="entry name" value="WAP_dom"/>
</dbReference>
<feature type="domain" description="WAP" evidence="8">
    <location>
        <begin position="711"/>
        <end position="760"/>
    </location>
</feature>
<dbReference type="PROSITE" id="PS51390">
    <property type="entry name" value="WAP"/>
    <property type="match status" value="9"/>
</dbReference>
<dbReference type="PROSITE" id="PS00280">
    <property type="entry name" value="BPTI_KUNITZ_1"/>
    <property type="match status" value="1"/>
</dbReference>
<keyword evidence="10" id="KW-1185">Reference proteome</keyword>
<feature type="domain" description="WAP" evidence="8">
    <location>
        <begin position="774"/>
        <end position="823"/>
    </location>
</feature>
<evidence type="ECO:0000256" key="3">
    <source>
        <dbReference type="SAM" id="MobiDB-lite"/>
    </source>
</evidence>
<comment type="caution">
    <text evidence="9">The sequence shown here is derived from an EMBL/GenBank/DDBJ whole genome shotgun (WGS) entry which is preliminary data.</text>
</comment>